<evidence type="ECO:0000259" key="7">
    <source>
        <dbReference type="Pfam" id="PF23274"/>
    </source>
</evidence>
<dbReference type="InterPro" id="IPR055505">
    <property type="entry name" value="DUF7077"/>
</dbReference>
<dbReference type="GO" id="GO:1990071">
    <property type="term" value="C:TRAPPII protein complex"/>
    <property type="evidence" value="ECO:0007669"/>
    <property type="project" value="InterPro"/>
</dbReference>
<evidence type="ECO:0000256" key="2">
    <source>
        <dbReference type="ARBA" id="ARBA00022448"/>
    </source>
</evidence>
<organism evidence="9 10">
    <name type="scientific">Linnemannia schmuckeri</name>
    <dbReference type="NCBI Taxonomy" id="64567"/>
    <lineage>
        <taxon>Eukaryota</taxon>
        <taxon>Fungi</taxon>
        <taxon>Fungi incertae sedis</taxon>
        <taxon>Mucoromycota</taxon>
        <taxon>Mortierellomycotina</taxon>
        <taxon>Mortierellomycetes</taxon>
        <taxon>Mortierellales</taxon>
        <taxon>Mortierellaceae</taxon>
        <taxon>Linnemannia</taxon>
    </lineage>
</organism>
<accession>A0A9P5S902</accession>
<dbReference type="PANTHER" id="PTHR13251">
    <property type="entry name" value="EPILEPSY HOLOPROSENCEPHALY CANDIDATE 1/TMEM1"/>
    <property type="match status" value="1"/>
</dbReference>
<evidence type="ECO:0000313" key="10">
    <source>
        <dbReference type="Proteomes" id="UP000748756"/>
    </source>
</evidence>
<dbReference type="InterPro" id="IPR022233">
    <property type="entry name" value="TRAPPC10/Trs130_C"/>
</dbReference>
<dbReference type="EMBL" id="JAAAUQ010000067">
    <property type="protein sequence ID" value="KAF9155432.1"/>
    <property type="molecule type" value="Genomic_DNA"/>
</dbReference>
<dbReference type="Pfam" id="PF24967">
    <property type="entry name" value="NTS_TR130"/>
    <property type="match status" value="1"/>
</dbReference>
<feature type="domain" description="Trs130 NTS" evidence="8">
    <location>
        <begin position="333"/>
        <end position="530"/>
    </location>
</feature>
<keyword evidence="2" id="KW-0813">Transport</keyword>
<dbReference type="InterPro" id="IPR056916">
    <property type="entry name" value="NTS_TR130"/>
</dbReference>
<dbReference type="Pfam" id="PF23273">
    <property type="entry name" value="DUF7076"/>
    <property type="match status" value="1"/>
</dbReference>
<dbReference type="OrthoDB" id="10256906at2759"/>
<dbReference type="InterPro" id="IPR045126">
    <property type="entry name" value="TRAPPC10/Trs130"/>
</dbReference>
<evidence type="ECO:0000256" key="1">
    <source>
        <dbReference type="ARBA" id="ARBA00004555"/>
    </source>
</evidence>
<name>A0A9P5S902_9FUNG</name>
<dbReference type="GO" id="GO:0006891">
    <property type="term" value="P:intra-Golgi vesicle-mediated transport"/>
    <property type="evidence" value="ECO:0007669"/>
    <property type="project" value="TreeGrafter"/>
</dbReference>
<feature type="domain" description="DUF7077" evidence="7">
    <location>
        <begin position="692"/>
        <end position="821"/>
    </location>
</feature>
<dbReference type="Proteomes" id="UP000748756">
    <property type="component" value="Unassembled WGS sequence"/>
</dbReference>
<gene>
    <name evidence="9" type="ORF">BG015_009900</name>
</gene>
<dbReference type="Pfam" id="PF23274">
    <property type="entry name" value="DUF7077"/>
    <property type="match status" value="1"/>
</dbReference>
<feature type="domain" description="TRAPPC10/Trs130 N-terminal" evidence="5">
    <location>
        <begin position="1"/>
        <end position="324"/>
    </location>
</feature>
<evidence type="ECO:0008006" key="11">
    <source>
        <dbReference type="Google" id="ProtNLM"/>
    </source>
</evidence>
<dbReference type="GO" id="GO:0034498">
    <property type="term" value="P:early endosome to Golgi transport"/>
    <property type="evidence" value="ECO:0007669"/>
    <property type="project" value="TreeGrafter"/>
</dbReference>
<evidence type="ECO:0000259" key="5">
    <source>
        <dbReference type="Pfam" id="PF23036"/>
    </source>
</evidence>
<evidence type="ECO:0000259" key="8">
    <source>
        <dbReference type="Pfam" id="PF24967"/>
    </source>
</evidence>
<dbReference type="Pfam" id="PF23036">
    <property type="entry name" value="TRAPPC10_1st"/>
    <property type="match status" value="1"/>
</dbReference>
<feature type="domain" description="DUF7076" evidence="6">
    <location>
        <begin position="565"/>
        <end position="674"/>
    </location>
</feature>
<evidence type="ECO:0000313" key="9">
    <source>
        <dbReference type="EMBL" id="KAF9155432.1"/>
    </source>
</evidence>
<sequence>MDPKRVIVTYCEESGNWANIEKDLAARLPLRNLVWKPSNNRAKRNITMLDVELKRFSPEVSKNLPPVTLLQNPYLNLYFVNCEDNETYKNTVRQHIREWITLVTSKKNQEWLIVHISSQEGARAAKFLRSSVLDRIKADFNTGKRDRHVGRISVDKKTHSNKVAQVRMADTEMSEMELWADFTDKMKEGIVTSFDQNVMTFEEDIRRLDSQRQMPGWNYCTFFILKEGLTNAYEMMNLHEEALRQYDELEASFFQILRDNALTWYGKFGGMQEGDDDANLLDLNKKPYRDLIMQNTISVFDFRTYLFGRQCNLLFRLRRPVEICHRALTFIPSFAKTVREHVLNLTDNFLESWIYSACMCIVNECDETVPLNTDDPHMMVMLDGAKAELLQMARQQLDKLGMQHGRLPKELPFTMSLGYDSLEPPANSEEVERKPMSKDLLDAVSTDETFDALYMSVSARAIKGYDGSGRHRSSLLLHGDVAALQFYRKKYAEAARILESITWRYGHNRWTVLENELVIKHAKCLRELGDTVKYAQACLTLLRNMDDLKDDEKLYYSNELFSTVTSKELKQEIYHEFAPMFTVKVVSVVEILQDDDGSYVEVMIENKLPKDIDFNKLSLRMVSGEVDELWFNFRHGVLKPGKNTFRVTCETSASGTYVLEKVHLKTGKLVFLYDFLQESRKRIFRVDSHPLALKAVIKSPQEMELGQPSSFVIHISSGRNQVSEASLSLFPASEGISLLKIPALTYTKGVTNAAESPESAGELAFDTHEAIALPAFGPNETIAVTVPYETFVNASEHLVKMVVHYLTPNSRRHTFTLTSSIETIIPLQVSHSIVWRDDCLNLKLNMTCAGYVPIRLLNVDLRHPACVKNFKQPPFTGEMTLFPRQHATFVFKIARPEVGEGIEPQAHFIVTYQTLRSEVEKALTSVIEADLSKAQLDQHAAFVTSHLKSHLLRGVDYMAYGMSDELELPPLDMPTCDAIFAYHDPKVRETLIDILKDLFSHNKQLDYDQIMELGSFNHPLQVSFPITIPTSQTLTTVEIVVDNAQDLTVGTPATFHVQVKHSAYWNAEKDEDKTCDFYYDITVDYENWLLCGHKKRLFTAKPGVSTSHAVSLVPLKTGPLHVPKISIISASGSVHNQTAYINEAEQVLVKPRTTTSTFFIDQQRGVHFSNNMVDR</sequence>
<evidence type="ECO:0000259" key="6">
    <source>
        <dbReference type="Pfam" id="PF23273"/>
    </source>
</evidence>
<dbReference type="AlphaFoldDB" id="A0A9P5S902"/>
<reference evidence="9" key="1">
    <citation type="journal article" date="2020" name="Fungal Divers.">
        <title>Resolving the Mortierellaceae phylogeny through synthesis of multi-gene phylogenetics and phylogenomics.</title>
        <authorList>
            <person name="Vandepol N."/>
            <person name="Liber J."/>
            <person name="Desiro A."/>
            <person name="Na H."/>
            <person name="Kennedy M."/>
            <person name="Barry K."/>
            <person name="Grigoriev I.V."/>
            <person name="Miller A.N."/>
            <person name="O'Donnell K."/>
            <person name="Stajich J.E."/>
            <person name="Bonito G."/>
        </authorList>
    </citation>
    <scope>NUCLEOTIDE SEQUENCE</scope>
    <source>
        <strain evidence="9">NRRL 6426</strain>
    </source>
</reference>
<comment type="subcellular location">
    <subcellularLocation>
        <location evidence="1">Golgi apparatus</location>
    </subcellularLocation>
</comment>
<feature type="domain" description="TRAPPC10/Trs130 C-terminal" evidence="4">
    <location>
        <begin position="1036"/>
        <end position="1139"/>
    </location>
</feature>
<dbReference type="InterPro" id="IPR056913">
    <property type="entry name" value="TRAPPC10/Trs130_N"/>
</dbReference>
<keyword evidence="3" id="KW-0333">Golgi apparatus</keyword>
<evidence type="ECO:0000259" key="4">
    <source>
        <dbReference type="Pfam" id="PF12584"/>
    </source>
</evidence>
<dbReference type="GO" id="GO:0005829">
    <property type="term" value="C:cytosol"/>
    <property type="evidence" value="ECO:0007669"/>
    <property type="project" value="GOC"/>
</dbReference>
<proteinExistence type="predicted"/>
<dbReference type="Pfam" id="PF12584">
    <property type="entry name" value="TRAPPC10"/>
    <property type="match status" value="1"/>
</dbReference>
<dbReference type="PANTHER" id="PTHR13251:SF3">
    <property type="entry name" value="TRAFFICKING PROTEIN PARTICLE COMPLEX SUBUNIT 10"/>
    <property type="match status" value="1"/>
</dbReference>
<evidence type="ECO:0000256" key="3">
    <source>
        <dbReference type="ARBA" id="ARBA00023034"/>
    </source>
</evidence>
<keyword evidence="10" id="KW-1185">Reference proteome</keyword>
<comment type="caution">
    <text evidence="9">The sequence shown here is derived from an EMBL/GenBank/DDBJ whole genome shotgun (WGS) entry which is preliminary data.</text>
</comment>
<protein>
    <recommendedName>
        <fullName evidence="11">Trafficking protein particle complex subunit 10</fullName>
    </recommendedName>
</protein>
<dbReference type="InterPro" id="IPR055504">
    <property type="entry name" value="DUF7076"/>
</dbReference>